<evidence type="ECO:0000313" key="1">
    <source>
        <dbReference type="EMBL" id="KAL3958769.1"/>
    </source>
</evidence>
<organism evidence="1 2">
    <name type="scientific">Purpureocillium lilacinum</name>
    <name type="common">Paecilomyces lilacinus</name>
    <dbReference type="NCBI Taxonomy" id="33203"/>
    <lineage>
        <taxon>Eukaryota</taxon>
        <taxon>Fungi</taxon>
        <taxon>Dikarya</taxon>
        <taxon>Ascomycota</taxon>
        <taxon>Pezizomycotina</taxon>
        <taxon>Sordariomycetes</taxon>
        <taxon>Hypocreomycetidae</taxon>
        <taxon>Hypocreales</taxon>
        <taxon>Ophiocordycipitaceae</taxon>
        <taxon>Purpureocillium</taxon>
    </lineage>
</organism>
<comment type="caution">
    <text evidence="1">The sequence shown here is derived from an EMBL/GenBank/DDBJ whole genome shotgun (WGS) entry which is preliminary data.</text>
</comment>
<protein>
    <submittedName>
        <fullName evidence="1">Uncharacterized protein</fullName>
    </submittedName>
</protein>
<evidence type="ECO:0000313" key="2">
    <source>
        <dbReference type="Proteomes" id="UP001638806"/>
    </source>
</evidence>
<accession>A0ACC4DT80</accession>
<dbReference type="Proteomes" id="UP001638806">
    <property type="component" value="Unassembled WGS sequence"/>
</dbReference>
<sequence length="139" mass="15708">MLRLDAILRRATLRDASPATSADPPTRVHDGNDQRLIGKQSSRDARSNGHLTHRECISVDGARTGVQSTRNTRLSCTEPLDASTDLVTLVQRYVGRQEDPDEPCYSPWAFCQQHHVVRILVRQYSARRPRTDGDDAYEH</sequence>
<reference evidence="1" key="1">
    <citation type="submission" date="2024-12" db="EMBL/GenBank/DDBJ databases">
        <title>Comparative genomics and development of molecular markers within Purpureocillium lilacinum and among Purpureocillium species.</title>
        <authorList>
            <person name="Yeh Z.-Y."/>
            <person name="Ni N.-T."/>
            <person name="Lo P.-H."/>
            <person name="Mushyakhwo K."/>
            <person name="Lin C.-F."/>
            <person name="Nai Y.-S."/>
        </authorList>
    </citation>
    <scope>NUCLEOTIDE SEQUENCE</scope>
    <source>
        <strain evidence="1">NCHU-NPUST-175</strain>
    </source>
</reference>
<gene>
    <name evidence="1" type="ORF">ACCO45_006931</name>
</gene>
<dbReference type="EMBL" id="JBGNUJ010000006">
    <property type="protein sequence ID" value="KAL3958769.1"/>
    <property type="molecule type" value="Genomic_DNA"/>
</dbReference>
<proteinExistence type="predicted"/>
<keyword evidence="2" id="KW-1185">Reference proteome</keyword>
<name>A0ACC4DT80_PURLI</name>